<reference evidence="1" key="1">
    <citation type="submission" date="2020-08" db="EMBL/GenBank/DDBJ databases">
        <title>Multicomponent nature underlies the extraordinary mechanical properties of spider dragline silk.</title>
        <authorList>
            <person name="Kono N."/>
            <person name="Nakamura H."/>
            <person name="Mori M."/>
            <person name="Yoshida Y."/>
            <person name="Ohtoshi R."/>
            <person name="Malay A.D."/>
            <person name="Moran D.A.P."/>
            <person name="Tomita M."/>
            <person name="Numata K."/>
            <person name="Arakawa K."/>
        </authorList>
    </citation>
    <scope>NUCLEOTIDE SEQUENCE</scope>
</reference>
<evidence type="ECO:0000313" key="2">
    <source>
        <dbReference type="Proteomes" id="UP000886998"/>
    </source>
</evidence>
<proteinExistence type="predicted"/>
<comment type="caution">
    <text evidence="1">The sequence shown here is derived from an EMBL/GenBank/DDBJ whole genome shotgun (WGS) entry which is preliminary data.</text>
</comment>
<feature type="non-terminal residue" evidence="1">
    <location>
        <position position="45"/>
    </location>
</feature>
<accession>A0A8X6Y511</accession>
<dbReference type="EMBL" id="BMAV01015271">
    <property type="protein sequence ID" value="GFY64500.1"/>
    <property type="molecule type" value="Genomic_DNA"/>
</dbReference>
<dbReference type="AlphaFoldDB" id="A0A8X6Y511"/>
<organism evidence="1 2">
    <name type="scientific">Trichonephila inaurata madagascariensis</name>
    <dbReference type="NCBI Taxonomy" id="2747483"/>
    <lineage>
        <taxon>Eukaryota</taxon>
        <taxon>Metazoa</taxon>
        <taxon>Ecdysozoa</taxon>
        <taxon>Arthropoda</taxon>
        <taxon>Chelicerata</taxon>
        <taxon>Arachnida</taxon>
        <taxon>Araneae</taxon>
        <taxon>Araneomorphae</taxon>
        <taxon>Entelegynae</taxon>
        <taxon>Araneoidea</taxon>
        <taxon>Nephilidae</taxon>
        <taxon>Trichonephila</taxon>
        <taxon>Trichonephila inaurata</taxon>
    </lineage>
</organism>
<gene>
    <name evidence="1" type="ORF">TNIN_315841</name>
</gene>
<dbReference type="Proteomes" id="UP000886998">
    <property type="component" value="Unassembled WGS sequence"/>
</dbReference>
<evidence type="ECO:0000313" key="1">
    <source>
        <dbReference type="EMBL" id="GFY64500.1"/>
    </source>
</evidence>
<sequence length="45" mass="4904">MVELHDQNELHIEQEVRQISLEALKAVQKCSVGVVGVSGTVDGEE</sequence>
<keyword evidence="2" id="KW-1185">Reference proteome</keyword>
<name>A0A8X6Y511_9ARAC</name>
<dbReference type="OrthoDB" id="10386881at2759"/>
<protein>
    <submittedName>
        <fullName evidence="1">Uncharacterized protein</fullName>
    </submittedName>
</protein>